<dbReference type="RefSeq" id="WP_099557516.1">
    <property type="nucleotide sequence ID" value="NZ_LT960614.1"/>
</dbReference>
<dbReference type="AlphaFoldDB" id="A0A2C9DAB1"/>
<accession>A0A2C9DAB1</accession>
<keyword evidence="1" id="KW-1133">Transmembrane helix</keyword>
<proteinExistence type="predicted"/>
<feature type="transmembrane region" description="Helical" evidence="1">
    <location>
        <begin position="103"/>
        <end position="125"/>
    </location>
</feature>
<dbReference type="PANTHER" id="PTHR22911:SF76">
    <property type="entry name" value="EAMA DOMAIN-CONTAINING PROTEIN"/>
    <property type="match status" value="1"/>
</dbReference>
<dbReference type="GO" id="GO:0016020">
    <property type="term" value="C:membrane"/>
    <property type="evidence" value="ECO:0007669"/>
    <property type="project" value="InterPro"/>
</dbReference>
<feature type="transmembrane region" description="Helical" evidence="1">
    <location>
        <begin position="222"/>
        <end position="244"/>
    </location>
</feature>
<feature type="transmembrane region" description="Helical" evidence="1">
    <location>
        <begin position="47"/>
        <end position="64"/>
    </location>
</feature>
<dbReference type="SUPFAM" id="SSF103481">
    <property type="entry name" value="Multidrug resistance efflux transporter EmrE"/>
    <property type="match status" value="2"/>
</dbReference>
<dbReference type="EMBL" id="LT960614">
    <property type="protein sequence ID" value="SON57227.1"/>
    <property type="molecule type" value="Genomic_DNA"/>
</dbReference>
<feature type="transmembrane region" description="Helical" evidence="1">
    <location>
        <begin position="251"/>
        <end position="271"/>
    </location>
</feature>
<organism evidence="3 4">
    <name type="scientific">Hartmannibacter diazotrophicus</name>
    <dbReference type="NCBI Taxonomy" id="1482074"/>
    <lineage>
        <taxon>Bacteria</taxon>
        <taxon>Pseudomonadati</taxon>
        <taxon>Pseudomonadota</taxon>
        <taxon>Alphaproteobacteria</taxon>
        <taxon>Hyphomicrobiales</taxon>
        <taxon>Pleomorphomonadaceae</taxon>
        <taxon>Hartmannibacter</taxon>
    </lineage>
</organism>
<keyword evidence="1" id="KW-0812">Transmembrane</keyword>
<dbReference type="Proteomes" id="UP000223606">
    <property type="component" value="Chromosome 1"/>
</dbReference>
<dbReference type="InterPro" id="IPR037185">
    <property type="entry name" value="EmrE-like"/>
</dbReference>
<evidence type="ECO:0000313" key="3">
    <source>
        <dbReference type="EMBL" id="SON57227.1"/>
    </source>
</evidence>
<feature type="transmembrane region" description="Helical" evidence="1">
    <location>
        <begin position="132"/>
        <end position="151"/>
    </location>
</feature>
<gene>
    <name evidence="3" type="ORF">HDIA_3686</name>
</gene>
<dbReference type="InterPro" id="IPR000620">
    <property type="entry name" value="EamA_dom"/>
</dbReference>
<feature type="transmembrane region" description="Helical" evidence="1">
    <location>
        <begin position="163"/>
        <end position="182"/>
    </location>
</feature>
<name>A0A2C9DAB1_9HYPH</name>
<dbReference type="OrthoDB" id="8770617at2"/>
<reference evidence="4" key="1">
    <citation type="submission" date="2017-09" db="EMBL/GenBank/DDBJ databases">
        <title>Genome sequence of Nannocystis excedens DSM 71.</title>
        <authorList>
            <person name="Blom J."/>
        </authorList>
    </citation>
    <scope>NUCLEOTIDE SEQUENCE [LARGE SCALE GENOMIC DNA]</scope>
    <source>
        <strain evidence="4">type strain: E19</strain>
    </source>
</reference>
<evidence type="ECO:0000256" key="1">
    <source>
        <dbReference type="SAM" id="Phobius"/>
    </source>
</evidence>
<feature type="transmembrane region" description="Helical" evidence="1">
    <location>
        <begin position="12"/>
        <end position="35"/>
    </location>
</feature>
<protein>
    <submittedName>
        <fullName evidence="3">Carboxylate/amino acid/amine transporter</fullName>
    </submittedName>
</protein>
<sequence>MTEVAPRAGNEGLAGMLAIPALVGGAVAMGISPVFVREADVGPFASAFWRMALALPPLLAWALAEGGLAGLRRAAATPAVWFAGLFFAGDLFFWHLAITYTTVANATFMATLAPVWVVLFSRLVIGETVDKTVFAGLGISLVGAACLLGGNYRLSPDHLVGDLYGLVTSFFFGMFFLSVRVARRSVGSGALSILSGSVTCVILFLVAVPLEPTMLPASLSGLGALVALGLLSQVGGQGLLAYALGHLSAAFSSVVIFLEALAAAFFGWLLLGEGLRGDQMAGGALILVGIWFARPRRPAPQMA</sequence>
<dbReference type="Pfam" id="PF00892">
    <property type="entry name" value="EamA"/>
    <property type="match status" value="2"/>
</dbReference>
<keyword evidence="1" id="KW-0472">Membrane</keyword>
<evidence type="ECO:0000313" key="4">
    <source>
        <dbReference type="Proteomes" id="UP000223606"/>
    </source>
</evidence>
<dbReference type="PANTHER" id="PTHR22911">
    <property type="entry name" value="ACYL-MALONYL CONDENSING ENZYME-RELATED"/>
    <property type="match status" value="1"/>
</dbReference>
<feature type="domain" description="EamA" evidence="2">
    <location>
        <begin position="18"/>
        <end position="148"/>
    </location>
</feature>
<keyword evidence="4" id="KW-1185">Reference proteome</keyword>
<feature type="domain" description="EamA" evidence="2">
    <location>
        <begin position="160"/>
        <end position="292"/>
    </location>
</feature>
<feature type="transmembrane region" description="Helical" evidence="1">
    <location>
        <begin position="76"/>
        <end position="97"/>
    </location>
</feature>
<dbReference type="KEGG" id="hdi:HDIA_3686"/>
<feature type="transmembrane region" description="Helical" evidence="1">
    <location>
        <begin position="189"/>
        <end position="210"/>
    </location>
</feature>
<evidence type="ECO:0000259" key="2">
    <source>
        <dbReference type="Pfam" id="PF00892"/>
    </source>
</evidence>